<proteinExistence type="predicted"/>
<feature type="compositionally biased region" description="Polar residues" evidence="2">
    <location>
        <begin position="87"/>
        <end position="101"/>
    </location>
</feature>
<keyword evidence="1" id="KW-0175">Coiled coil</keyword>
<keyword evidence="4" id="KW-1185">Reference proteome</keyword>
<feature type="region of interest" description="Disordered" evidence="2">
    <location>
        <begin position="46"/>
        <end position="114"/>
    </location>
</feature>
<dbReference type="EMBL" id="BTGU01000005">
    <property type="protein sequence ID" value="GMN35789.1"/>
    <property type="molecule type" value="Genomic_DNA"/>
</dbReference>
<name>A0AA87ZF50_FICCA</name>
<organism evidence="3 4">
    <name type="scientific">Ficus carica</name>
    <name type="common">Common fig</name>
    <dbReference type="NCBI Taxonomy" id="3494"/>
    <lineage>
        <taxon>Eukaryota</taxon>
        <taxon>Viridiplantae</taxon>
        <taxon>Streptophyta</taxon>
        <taxon>Embryophyta</taxon>
        <taxon>Tracheophyta</taxon>
        <taxon>Spermatophyta</taxon>
        <taxon>Magnoliopsida</taxon>
        <taxon>eudicotyledons</taxon>
        <taxon>Gunneridae</taxon>
        <taxon>Pentapetalae</taxon>
        <taxon>rosids</taxon>
        <taxon>fabids</taxon>
        <taxon>Rosales</taxon>
        <taxon>Moraceae</taxon>
        <taxon>Ficeae</taxon>
        <taxon>Ficus</taxon>
    </lineage>
</organism>
<evidence type="ECO:0000313" key="4">
    <source>
        <dbReference type="Proteomes" id="UP001187192"/>
    </source>
</evidence>
<evidence type="ECO:0000313" key="3">
    <source>
        <dbReference type="EMBL" id="GMN35789.1"/>
    </source>
</evidence>
<feature type="region of interest" description="Disordered" evidence="2">
    <location>
        <begin position="261"/>
        <end position="287"/>
    </location>
</feature>
<dbReference type="AlphaFoldDB" id="A0AA87ZF50"/>
<dbReference type="Proteomes" id="UP001187192">
    <property type="component" value="Unassembled WGS sequence"/>
</dbReference>
<gene>
    <name evidence="3" type="ORF">TIFTF001_005521</name>
</gene>
<dbReference type="PANTHER" id="PTHR37614">
    <property type="entry name" value="OS02G0121400 PROTEIN"/>
    <property type="match status" value="1"/>
</dbReference>
<reference evidence="3" key="1">
    <citation type="submission" date="2023-07" db="EMBL/GenBank/DDBJ databases">
        <title>draft genome sequence of fig (Ficus carica).</title>
        <authorList>
            <person name="Takahashi T."/>
            <person name="Nishimura K."/>
        </authorList>
    </citation>
    <scope>NUCLEOTIDE SEQUENCE</scope>
</reference>
<evidence type="ECO:0000256" key="1">
    <source>
        <dbReference type="SAM" id="Coils"/>
    </source>
</evidence>
<dbReference type="PANTHER" id="PTHR37614:SF2">
    <property type="entry name" value="OS02G0121400 PROTEIN"/>
    <property type="match status" value="1"/>
</dbReference>
<feature type="coiled-coil region" evidence="1">
    <location>
        <begin position="160"/>
        <end position="208"/>
    </location>
</feature>
<accession>A0AA87ZF50</accession>
<sequence length="344" mass="38590">MAESRNSHELTTKYNDDEIEVAGILTELAHLIMQRNVDSGARFAWGSKKKRSAANQKNQPSPASAVVPPPPEPSSSPESERRPSKADATSSPATPLSFSPSESDEKRKHPPAKRKLHKVCSVVEVFVSFLDTLLSSVPYPSGEIRFQGCKFSRSFYNWKKEDWYEVLKELTDRREQLKKEVETVSRYYDKLKALNLELKARKEELINTGLKKETPSSRIGQSLNQVTELASSSSKEVHHTPFITDRTVRAMGISKDLQIPSSLSSSEFSRSNNSKNNGSPQGLPDLNVFPEESSLGLECFQPLDLAMANKNLSRVMASEARRRRIQIYRGKTSSIAANKQRYPC</sequence>
<evidence type="ECO:0000256" key="2">
    <source>
        <dbReference type="SAM" id="MobiDB-lite"/>
    </source>
</evidence>
<feature type="compositionally biased region" description="Low complexity" evidence="2">
    <location>
        <begin position="261"/>
        <end position="277"/>
    </location>
</feature>
<comment type="caution">
    <text evidence="3">The sequence shown here is derived from an EMBL/GenBank/DDBJ whole genome shotgun (WGS) entry which is preliminary data.</text>
</comment>
<protein>
    <submittedName>
        <fullName evidence="3">Uncharacterized protein</fullName>
    </submittedName>
</protein>